<evidence type="ECO:0000313" key="6">
    <source>
        <dbReference type="Proteomes" id="UP000013378"/>
    </source>
</evidence>
<reference evidence="5 6" key="1">
    <citation type="journal article" date="2015" name="Geomicrobiol. J.">
        <title>Caldisalinibacter kiritimatiensis gen. nov., sp. nov., a moderately thermohalophilic thiosulfate-reducing bacterium from a hypersaline microbial mat.</title>
        <authorList>
            <person name="Ben Hania W."/>
            <person name="Joseph M."/>
            <person name="Fiebig A."/>
            <person name="Bunk B."/>
            <person name="Klenk H.-P."/>
            <person name="Fardeau M.-L."/>
            <person name="Spring S."/>
        </authorList>
    </citation>
    <scope>NUCLEOTIDE SEQUENCE [LARGE SCALE GENOMIC DNA]</scope>
    <source>
        <strain evidence="5 6">L21-TH-D2</strain>
    </source>
</reference>
<dbReference type="RefSeq" id="WP_006314405.1">
    <property type="nucleotide sequence ID" value="NZ_ARZA01000202.1"/>
</dbReference>
<sequence length="437" mass="48123">MGNEHERNENLRNEDVFNYNIEENVDDKVQQNHYDKGNIDVNYNDTNTGSTSYYVQMPNNRREIRRKRGFFSYFIVALIAALIGGIVSGYIFPIYLYGKVIPVPDIYKNNVVRENQINITPKDDINLVTAVAKKATKSVVGITTVTTENYFFWGPREVQGVGSGVIVNSDGYILTNSHVVGDGRAEKITVQFENGEQKRGTVLWNDPALDLAIVKVDAKNLPAAELGNSDILNVGELVVAIGNPLSLDLQRTVTSGIISGLNRTIRVDENNVIEDLIQTDASINPGNSGGPLLNAKGQVIGINTAKITSAEGLGFALPINLAKPIIEQVIQQGQVKHVYMGIVGVEVETYEKRLGIDLRADEGVIIIEIAPNSPALYAGLNAGDVIIELDGKKVESMNALRKLLYKYNPGDKAIVKILRNGQQKELEIIFKERPDNY</sequence>
<evidence type="ECO:0000256" key="2">
    <source>
        <dbReference type="ARBA" id="ARBA00022801"/>
    </source>
</evidence>
<dbReference type="InterPro" id="IPR051201">
    <property type="entry name" value="Chloro_Bact_Ser_Proteases"/>
</dbReference>
<dbReference type="OrthoDB" id="9758917at2"/>
<dbReference type="SMART" id="SM00228">
    <property type="entry name" value="PDZ"/>
    <property type="match status" value="1"/>
</dbReference>
<dbReference type="eggNOG" id="COG0265">
    <property type="taxonomic scope" value="Bacteria"/>
</dbReference>
<dbReference type="InterPro" id="IPR001478">
    <property type="entry name" value="PDZ"/>
</dbReference>
<keyword evidence="2" id="KW-0378">Hydrolase</keyword>
<dbReference type="InterPro" id="IPR036034">
    <property type="entry name" value="PDZ_sf"/>
</dbReference>
<dbReference type="PRINTS" id="PR00834">
    <property type="entry name" value="PROTEASES2C"/>
</dbReference>
<dbReference type="GO" id="GO:0006508">
    <property type="term" value="P:proteolysis"/>
    <property type="evidence" value="ECO:0007669"/>
    <property type="project" value="UniProtKB-KW"/>
</dbReference>
<dbReference type="Proteomes" id="UP000013378">
    <property type="component" value="Unassembled WGS sequence"/>
</dbReference>
<dbReference type="STRING" id="1304284.L21TH_1767"/>
<dbReference type="Gene3D" id="2.30.42.10">
    <property type="match status" value="1"/>
</dbReference>
<dbReference type="SUPFAM" id="SSF50156">
    <property type="entry name" value="PDZ domain-like"/>
    <property type="match status" value="1"/>
</dbReference>
<keyword evidence="3" id="KW-0812">Transmembrane</keyword>
<protein>
    <submittedName>
        <fullName evidence="5">Serine protease, DegP/HtrA</fullName>
    </submittedName>
</protein>
<accession>R1CNA3</accession>
<evidence type="ECO:0000259" key="4">
    <source>
        <dbReference type="PROSITE" id="PS50106"/>
    </source>
</evidence>
<dbReference type="PANTHER" id="PTHR43343">
    <property type="entry name" value="PEPTIDASE S12"/>
    <property type="match status" value="1"/>
</dbReference>
<dbReference type="Pfam" id="PF13180">
    <property type="entry name" value="PDZ_2"/>
    <property type="match status" value="1"/>
</dbReference>
<evidence type="ECO:0000256" key="1">
    <source>
        <dbReference type="ARBA" id="ARBA00022670"/>
    </source>
</evidence>
<dbReference type="PROSITE" id="PS50106">
    <property type="entry name" value="PDZ"/>
    <property type="match status" value="1"/>
</dbReference>
<keyword evidence="3" id="KW-1133">Transmembrane helix</keyword>
<organism evidence="5 6">
    <name type="scientific">Caldisalinibacter kiritimatiensis</name>
    <dbReference type="NCBI Taxonomy" id="1304284"/>
    <lineage>
        <taxon>Bacteria</taxon>
        <taxon>Bacillati</taxon>
        <taxon>Bacillota</taxon>
        <taxon>Tissierellia</taxon>
        <taxon>Tissierellales</taxon>
        <taxon>Thermohalobacteraceae</taxon>
        <taxon>Caldisalinibacter</taxon>
    </lineage>
</organism>
<dbReference type="Pfam" id="PF13365">
    <property type="entry name" value="Trypsin_2"/>
    <property type="match status" value="1"/>
</dbReference>
<dbReference type="EMBL" id="ARZA01000202">
    <property type="protein sequence ID" value="EOD00191.1"/>
    <property type="molecule type" value="Genomic_DNA"/>
</dbReference>
<keyword evidence="6" id="KW-1185">Reference proteome</keyword>
<dbReference type="AlphaFoldDB" id="R1CNA3"/>
<feature type="transmembrane region" description="Helical" evidence="3">
    <location>
        <begin position="70"/>
        <end position="92"/>
    </location>
</feature>
<feature type="domain" description="PDZ" evidence="4">
    <location>
        <begin position="342"/>
        <end position="421"/>
    </location>
</feature>
<comment type="caution">
    <text evidence="5">The sequence shown here is derived from an EMBL/GenBank/DDBJ whole genome shotgun (WGS) entry which is preliminary data.</text>
</comment>
<keyword evidence="1 5" id="KW-0645">Protease</keyword>
<dbReference type="GO" id="GO:0004252">
    <property type="term" value="F:serine-type endopeptidase activity"/>
    <property type="evidence" value="ECO:0007669"/>
    <property type="project" value="InterPro"/>
</dbReference>
<evidence type="ECO:0000313" key="5">
    <source>
        <dbReference type="EMBL" id="EOD00191.1"/>
    </source>
</evidence>
<keyword evidence="3" id="KW-0472">Membrane</keyword>
<dbReference type="SUPFAM" id="SSF50494">
    <property type="entry name" value="Trypsin-like serine proteases"/>
    <property type="match status" value="1"/>
</dbReference>
<name>R1CNA3_9FIRM</name>
<dbReference type="InterPro" id="IPR001940">
    <property type="entry name" value="Peptidase_S1C"/>
</dbReference>
<dbReference type="PATRIC" id="fig|1304284.3.peg.1734"/>
<gene>
    <name evidence="5" type="ORF">L21TH_1767</name>
</gene>
<proteinExistence type="predicted"/>
<dbReference type="PANTHER" id="PTHR43343:SF3">
    <property type="entry name" value="PROTEASE DO-LIKE 8, CHLOROPLASTIC"/>
    <property type="match status" value="1"/>
</dbReference>
<dbReference type="Gene3D" id="2.40.10.120">
    <property type="match status" value="1"/>
</dbReference>
<dbReference type="InterPro" id="IPR009003">
    <property type="entry name" value="Peptidase_S1_PA"/>
</dbReference>
<evidence type="ECO:0000256" key="3">
    <source>
        <dbReference type="SAM" id="Phobius"/>
    </source>
</evidence>